<organism evidence="3 4">
    <name type="scientific">Athelia psychrophila</name>
    <dbReference type="NCBI Taxonomy" id="1759441"/>
    <lineage>
        <taxon>Eukaryota</taxon>
        <taxon>Fungi</taxon>
        <taxon>Dikarya</taxon>
        <taxon>Basidiomycota</taxon>
        <taxon>Agaricomycotina</taxon>
        <taxon>Agaricomycetes</taxon>
        <taxon>Agaricomycetidae</taxon>
        <taxon>Atheliales</taxon>
        <taxon>Atheliaceae</taxon>
        <taxon>Athelia</taxon>
    </lineage>
</organism>
<proteinExistence type="predicted"/>
<name>A0A165X479_9AGAM</name>
<reference evidence="3 4" key="1">
    <citation type="journal article" date="2016" name="Mol. Biol. Evol.">
        <title>Comparative Genomics of Early-Diverging Mushroom-Forming Fungi Provides Insights into the Origins of Lignocellulose Decay Capabilities.</title>
        <authorList>
            <person name="Nagy L.G."/>
            <person name="Riley R."/>
            <person name="Tritt A."/>
            <person name="Adam C."/>
            <person name="Daum C."/>
            <person name="Floudas D."/>
            <person name="Sun H."/>
            <person name="Yadav J.S."/>
            <person name="Pangilinan J."/>
            <person name="Larsson K.H."/>
            <person name="Matsuura K."/>
            <person name="Barry K."/>
            <person name="Labutti K."/>
            <person name="Kuo R."/>
            <person name="Ohm R.A."/>
            <person name="Bhattacharya S.S."/>
            <person name="Shirouzu T."/>
            <person name="Yoshinaga Y."/>
            <person name="Martin F.M."/>
            <person name="Grigoriev I.V."/>
            <person name="Hibbett D.S."/>
        </authorList>
    </citation>
    <scope>NUCLEOTIDE SEQUENCE [LARGE SCALE GENOMIC DNA]</scope>
    <source>
        <strain evidence="3 4">CBS 109695</strain>
    </source>
</reference>
<protein>
    <submittedName>
        <fullName evidence="3">Uncharacterized protein</fullName>
    </submittedName>
</protein>
<dbReference type="EMBL" id="KV417728">
    <property type="protein sequence ID" value="KZP08184.1"/>
    <property type="molecule type" value="Genomic_DNA"/>
</dbReference>
<dbReference type="AlphaFoldDB" id="A0A165X479"/>
<evidence type="ECO:0000313" key="4">
    <source>
        <dbReference type="Proteomes" id="UP000076532"/>
    </source>
</evidence>
<keyword evidence="4" id="KW-1185">Reference proteome</keyword>
<dbReference type="EMBL" id="KV417769">
    <property type="protein sequence ID" value="KZP06886.1"/>
    <property type="molecule type" value="Genomic_DNA"/>
</dbReference>
<gene>
    <name evidence="3" type="ORF">FIBSPDRAFT_761821</name>
    <name evidence="1" type="ORF">FIBSPDRAFT_763626</name>
    <name evidence="2" type="ORF">FIBSPDRAFT_966047</name>
</gene>
<evidence type="ECO:0000313" key="3">
    <source>
        <dbReference type="EMBL" id="KZP08184.1"/>
    </source>
</evidence>
<evidence type="ECO:0000313" key="2">
    <source>
        <dbReference type="EMBL" id="KZP06889.1"/>
    </source>
</evidence>
<dbReference type="OrthoDB" id="2712987at2759"/>
<dbReference type="Proteomes" id="UP000076532">
    <property type="component" value="Unassembled WGS sequence"/>
</dbReference>
<sequence length="64" mass="7431">MPHAVISNATRIWELNVQWPLYAQCGVWDAKGRGVDIWECIRAHDSTPGSQPPSPHYWRYLGRR</sequence>
<dbReference type="EMBL" id="KV417769">
    <property type="protein sequence ID" value="KZP06889.1"/>
    <property type="molecule type" value="Genomic_DNA"/>
</dbReference>
<accession>A0A165X479</accession>
<evidence type="ECO:0000313" key="1">
    <source>
        <dbReference type="EMBL" id="KZP06886.1"/>
    </source>
</evidence>